<dbReference type="NCBIfam" id="TIGR02937">
    <property type="entry name" value="sigma70-ECF"/>
    <property type="match status" value="1"/>
</dbReference>
<dbReference type="Gene3D" id="1.10.1740.10">
    <property type="match status" value="1"/>
</dbReference>
<dbReference type="Gene3D" id="1.10.10.10">
    <property type="entry name" value="Winged helix-like DNA-binding domain superfamily/Winged helix DNA-binding domain"/>
    <property type="match status" value="1"/>
</dbReference>
<protein>
    <submittedName>
        <fullName evidence="7">RNA polymerase sigma-70 factor</fullName>
    </submittedName>
</protein>
<evidence type="ECO:0000256" key="2">
    <source>
        <dbReference type="ARBA" id="ARBA00023015"/>
    </source>
</evidence>
<dbReference type="PANTHER" id="PTHR43133:SF46">
    <property type="entry name" value="RNA POLYMERASE SIGMA-70 FACTOR ECF SUBFAMILY"/>
    <property type="match status" value="1"/>
</dbReference>
<evidence type="ECO:0000259" key="5">
    <source>
        <dbReference type="Pfam" id="PF04542"/>
    </source>
</evidence>
<evidence type="ECO:0000259" key="6">
    <source>
        <dbReference type="Pfam" id="PF08281"/>
    </source>
</evidence>
<feature type="domain" description="RNA polymerase sigma factor 70 region 4 type 2" evidence="6">
    <location>
        <begin position="119"/>
        <end position="172"/>
    </location>
</feature>
<evidence type="ECO:0000256" key="3">
    <source>
        <dbReference type="ARBA" id="ARBA00023082"/>
    </source>
</evidence>
<dbReference type="InterPro" id="IPR036388">
    <property type="entry name" value="WH-like_DNA-bd_sf"/>
</dbReference>
<dbReference type="RefSeq" id="WP_264734174.1">
    <property type="nucleotide sequence ID" value="NZ_JAPDNR010000001.1"/>
</dbReference>
<proteinExistence type="inferred from homology"/>
<comment type="similarity">
    <text evidence="1">Belongs to the sigma-70 factor family. ECF subfamily.</text>
</comment>
<feature type="domain" description="RNA polymerase sigma-70 region 2" evidence="5">
    <location>
        <begin position="26"/>
        <end position="91"/>
    </location>
</feature>
<dbReference type="InterPro" id="IPR039425">
    <property type="entry name" value="RNA_pol_sigma-70-like"/>
</dbReference>
<keyword evidence="4" id="KW-0804">Transcription</keyword>
<dbReference type="SUPFAM" id="SSF88659">
    <property type="entry name" value="Sigma3 and sigma4 domains of RNA polymerase sigma factors"/>
    <property type="match status" value="1"/>
</dbReference>
<dbReference type="NCBIfam" id="TIGR02985">
    <property type="entry name" value="Sig70_bacteroi1"/>
    <property type="match status" value="1"/>
</dbReference>
<evidence type="ECO:0000256" key="1">
    <source>
        <dbReference type="ARBA" id="ARBA00010641"/>
    </source>
</evidence>
<dbReference type="InterPro" id="IPR007627">
    <property type="entry name" value="RNA_pol_sigma70_r2"/>
</dbReference>
<sequence length="199" mass="23503">MINGLYSDEILKGLQVRDRGVFAIVYEHFYPVLFATAHKYVSDKVQAEEIVQDVFLHLWEKEWTLEHATALKSYLYRAVINRAINHLQRNRLLRKHHSAIQHLQEESYLCTFIEEQELRERIHQAVSRLPEKCQQIFKLSRFEGLKNNEIAHQLNLSVKTVENQMTIALKQLKAALLDDPERPVSAISRMQLLWWLFAI</sequence>
<keyword evidence="3" id="KW-0731">Sigma factor</keyword>
<dbReference type="InterPro" id="IPR014284">
    <property type="entry name" value="RNA_pol_sigma-70_dom"/>
</dbReference>
<evidence type="ECO:0000313" key="7">
    <source>
        <dbReference type="EMBL" id="MCW3487364.1"/>
    </source>
</evidence>
<keyword evidence="8" id="KW-1185">Reference proteome</keyword>
<dbReference type="InterPro" id="IPR013325">
    <property type="entry name" value="RNA_pol_sigma_r2"/>
</dbReference>
<name>A0ABT3ITU3_9BACT</name>
<dbReference type="Pfam" id="PF04542">
    <property type="entry name" value="Sigma70_r2"/>
    <property type="match status" value="1"/>
</dbReference>
<organism evidence="7 8">
    <name type="scientific">Chitinophaga nivalis</name>
    <dbReference type="NCBI Taxonomy" id="2991709"/>
    <lineage>
        <taxon>Bacteria</taxon>
        <taxon>Pseudomonadati</taxon>
        <taxon>Bacteroidota</taxon>
        <taxon>Chitinophagia</taxon>
        <taxon>Chitinophagales</taxon>
        <taxon>Chitinophagaceae</taxon>
        <taxon>Chitinophaga</taxon>
    </lineage>
</organism>
<dbReference type="EMBL" id="JAPDNS010000002">
    <property type="protein sequence ID" value="MCW3487364.1"/>
    <property type="molecule type" value="Genomic_DNA"/>
</dbReference>
<dbReference type="SUPFAM" id="SSF88946">
    <property type="entry name" value="Sigma2 domain of RNA polymerase sigma factors"/>
    <property type="match status" value="1"/>
</dbReference>
<dbReference type="InterPro" id="IPR013324">
    <property type="entry name" value="RNA_pol_sigma_r3/r4-like"/>
</dbReference>
<comment type="caution">
    <text evidence="7">The sequence shown here is derived from an EMBL/GenBank/DDBJ whole genome shotgun (WGS) entry which is preliminary data.</text>
</comment>
<reference evidence="7 8" key="1">
    <citation type="submission" date="2022-10" db="EMBL/GenBank/DDBJ databases">
        <title>Chitinophaga nivalis PC15 sp. nov., isolated from Pyeongchang county, South Korea.</title>
        <authorList>
            <person name="Trinh H.N."/>
        </authorList>
    </citation>
    <scope>NUCLEOTIDE SEQUENCE [LARGE SCALE GENOMIC DNA]</scope>
    <source>
        <strain evidence="7 8">PC14</strain>
    </source>
</reference>
<evidence type="ECO:0000256" key="4">
    <source>
        <dbReference type="ARBA" id="ARBA00023163"/>
    </source>
</evidence>
<gene>
    <name evidence="7" type="ORF">OL497_25940</name>
</gene>
<dbReference type="InterPro" id="IPR013249">
    <property type="entry name" value="RNA_pol_sigma70_r4_t2"/>
</dbReference>
<accession>A0ABT3ITU3</accession>
<dbReference type="Proteomes" id="UP001207742">
    <property type="component" value="Unassembled WGS sequence"/>
</dbReference>
<dbReference type="InterPro" id="IPR014327">
    <property type="entry name" value="RNA_pol_sigma70_bacteroid"/>
</dbReference>
<keyword evidence="2" id="KW-0805">Transcription regulation</keyword>
<evidence type="ECO:0000313" key="8">
    <source>
        <dbReference type="Proteomes" id="UP001207742"/>
    </source>
</evidence>
<dbReference type="Pfam" id="PF08281">
    <property type="entry name" value="Sigma70_r4_2"/>
    <property type="match status" value="1"/>
</dbReference>
<dbReference type="PANTHER" id="PTHR43133">
    <property type="entry name" value="RNA POLYMERASE ECF-TYPE SIGMA FACTO"/>
    <property type="match status" value="1"/>
</dbReference>